<protein>
    <submittedName>
        <fullName evidence="1">Uncharacterized protein</fullName>
    </submittedName>
</protein>
<organism evidence="1 2">
    <name type="scientific">Pedobacter cryoconitis</name>
    <dbReference type="NCBI Taxonomy" id="188932"/>
    <lineage>
        <taxon>Bacteria</taxon>
        <taxon>Pseudomonadati</taxon>
        <taxon>Bacteroidota</taxon>
        <taxon>Sphingobacteriia</taxon>
        <taxon>Sphingobacteriales</taxon>
        <taxon>Sphingobacteriaceae</taxon>
        <taxon>Pedobacter</taxon>
    </lineage>
</organism>
<gene>
    <name evidence="1" type="ORF">HDF25_005206</name>
</gene>
<comment type="caution">
    <text evidence="1">The sequence shown here is derived from an EMBL/GenBank/DDBJ whole genome shotgun (WGS) entry which is preliminary data.</text>
</comment>
<dbReference type="RefSeq" id="WP_184629259.1">
    <property type="nucleotide sequence ID" value="NZ_JACHCC010000020.1"/>
</dbReference>
<dbReference type="AlphaFoldDB" id="A0A7X0J8H0"/>
<sequence length="212" mass="24687">MAPIRRRLSPLFNEREANDKRTKLYYTVNGIKREKRLKPPTEKQMAQRLKLGLASSFAGHLKEIIEIGYATKKKIPVTPGNRAVRQFLNVAIIGEHPDYQIDYPKVEISKGNLNMVFDLRMVISENGKINIRWDDDLDSLNRDSRPDDDVHFFIYNATTGTGHNFKYAAKRLDFKLEMQCHVFEKEDVLHYWLFLASAVHKRYVSGSVYLLK</sequence>
<accession>A0A7X0J8H0</accession>
<dbReference type="InterPro" id="IPR046233">
    <property type="entry name" value="DUF6266"/>
</dbReference>
<reference evidence="1 2" key="1">
    <citation type="submission" date="2020-08" db="EMBL/GenBank/DDBJ databases">
        <title>Genomic Encyclopedia of Type Strains, Phase IV (KMG-V): Genome sequencing to study the core and pangenomes of soil and plant-associated prokaryotes.</title>
        <authorList>
            <person name="Whitman W."/>
        </authorList>
    </citation>
    <scope>NUCLEOTIDE SEQUENCE [LARGE SCALE GENOMIC DNA]</scope>
    <source>
        <strain evidence="1 2">M2T3</strain>
    </source>
</reference>
<dbReference type="Pfam" id="PF19781">
    <property type="entry name" value="DUF6266"/>
    <property type="match status" value="1"/>
</dbReference>
<dbReference type="Proteomes" id="UP000521017">
    <property type="component" value="Unassembled WGS sequence"/>
</dbReference>
<evidence type="ECO:0000313" key="1">
    <source>
        <dbReference type="EMBL" id="MBB6503020.1"/>
    </source>
</evidence>
<name>A0A7X0J8H0_9SPHI</name>
<dbReference type="EMBL" id="JACHCC010000020">
    <property type="protein sequence ID" value="MBB6503020.1"/>
    <property type="molecule type" value="Genomic_DNA"/>
</dbReference>
<proteinExistence type="predicted"/>
<evidence type="ECO:0000313" key="2">
    <source>
        <dbReference type="Proteomes" id="UP000521017"/>
    </source>
</evidence>